<evidence type="ECO:0000313" key="4">
    <source>
        <dbReference type="Proteomes" id="UP001556196"/>
    </source>
</evidence>
<dbReference type="EMBL" id="JBFOCI010000002">
    <property type="protein sequence ID" value="MEW9806350.1"/>
    <property type="molecule type" value="Genomic_DNA"/>
</dbReference>
<dbReference type="SUPFAM" id="SSF54909">
    <property type="entry name" value="Dimeric alpha+beta barrel"/>
    <property type="match status" value="1"/>
</dbReference>
<organism evidence="3 4">
    <name type="scientific">Mesorhizobium marinum</name>
    <dbReference type="NCBI Taxonomy" id="3228790"/>
    <lineage>
        <taxon>Bacteria</taxon>
        <taxon>Pseudomonadati</taxon>
        <taxon>Pseudomonadota</taxon>
        <taxon>Alphaproteobacteria</taxon>
        <taxon>Hyphomicrobiales</taxon>
        <taxon>Phyllobacteriaceae</taxon>
        <taxon>Mesorhizobium</taxon>
    </lineage>
</organism>
<dbReference type="Proteomes" id="UP001556196">
    <property type="component" value="Unassembled WGS sequence"/>
</dbReference>
<dbReference type="Pfam" id="PF03795">
    <property type="entry name" value="YCII"/>
    <property type="match status" value="1"/>
</dbReference>
<dbReference type="InterPro" id="IPR011008">
    <property type="entry name" value="Dimeric_a/b-barrel"/>
</dbReference>
<evidence type="ECO:0000259" key="2">
    <source>
        <dbReference type="Pfam" id="PF03795"/>
    </source>
</evidence>
<proteinExistence type="inferred from homology"/>
<name>A0ABV3QZY9_9HYPH</name>
<keyword evidence="4" id="KW-1185">Reference proteome</keyword>
<comment type="similarity">
    <text evidence="1">Belongs to the YciI family.</text>
</comment>
<dbReference type="PANTHER" id="PTHR35174:SF3">
    <property type="entry name" value="BLL7171 PROTEIN"/>
    <property type="match status" value="1"/>
</dbReference>
<accession>A0ABV3QZY9</accession>
<evidence type="ECO:0000256" key="1">
    <source>
        <dbReference type="ARBA" id="ARBA00007689"/>
    </source>
</evidence>
<gene>
    <name evidence="3" type="ORF">ABUE31_10170</name>
</gene>
<reference evidence="3 4" key="1">
    <citation type="submission" date="2024-06" db="EMBL/GenBank/DDBJ databases">
        <authorList>
            <person name="Tuo L."/>
        </authorList>
    </citation>
    <scope>NUCLEOTIDE SEQUENCE [LARGE SCALE GENOMIC DNA]</scope>
    <source>
        <strain evidence="3 4">ZMM04-5</strain>
    </source>
</reference>
<dbReference type="PANTHER" id="PTHR35174">
    <property type="entry name" value="BLL7171 PROTEIN-RELATED"/>
    <property type="match status" value="1"/>
</dbReference>
<dbReference type="RefSeq" id="WP_367723420.1">
    <property type="nucleotide sequence ID" value="NZ_JBFOCH010000156.1"/>
</dbReference>
<feature type="domain" description="YCII-related" evidence="2">
    <location>
        <begin position="1"/>
        <end position="114"/>
    </location>
</feature>
<dbReference type="Gene3D" id="3.30.70.1060">
    <property type="entry name" value="Dimeric alpha+beta barrel"/>
    <property type="match status" value="1"/>
</dbReference>
<protein>
    <submittedName>
        <fullName evidence="3">YciI family protein</fullName>
    </submittedName>
</protein>
<sequence length="116" mass="12700">MQYMLLLHHDDTPFTSASPEEQEKMSAPYMAYNEALIKAGAMVSGERLRPASAATVVRVRNDKTEVLDGPFSATKEQLGGFYIIEAPDLDAAIAWAARCPSAGFGTVEVRPIWPTR</sequence>
<comment type="caution">
    <text evidence="3">The sequence shown here is derived from an EMBL/GenBank/DDBJ whole genome shotgun (WGS) entry which is preliminary data.</text>
</comment>
<dbReference type="InterPro" id="IPR005545">
    <property type="entry name" value="YCII"/>
</dbReference>
<evidence type="ECO:0000313" key="3">
    <source>
        <dbReference type="EMBL" id="MEW9806350.1"/>
    </source>
</evidence>